<protein>
    <submittedName>
        <fullName evidence="2">Uncharacterized protein</fullName>
    </submittedName>
</protein>
<feature type="transmembrane region" description="Helical" evidence="1">
    <location>
        <begin position="148"/>
        <end position="167"/>
    </location>
</feature>
<evidence type="ECO:0000313" key="3">
    <source>
        <dbReference type="Proteomes" id="UP001143372"/>
    </source>
</evidence>
<dbReference type="Proteomes" id="UP001143372">
    <property type="component" value="Unassembled WGS sequence"/>
</dbReference>
<keyword evidence="1" id="KW-0472">Membrane</keyword>
<keyword evidence="1" id="KW-0812">Transmembrane</keyword>
<reference evidence="2" key="1">
    <citation type="journal article" date="2014" name="Int. J. Syst. Evol. Microbiol.">
        <title>Complete genome sequence of Corynebacterium casei LMG S-19264T (=DSM 44701T), isolated from a smear-ripened cheese.</title>
        <authorList>
            <consortium name="US DOE Joint Genome Institute (JGI-PGF)"/>
            <person name="Walter F."/>
            <person name="Albersmeier A."/>
            <person name="Kalinowski J."/>
            <person name="Ruckert C."/>
        </authorList>
    </citation>
    <scope>NUCLEOTIDE SEQUENCE</scope>
    <source>
        <strain evidence="2">VKM B-2347</strain>
    </source>
</reference>
<proteinExistence type="predicted"/>
<dbReference type="AlphaFoldDB" id="A0A9W6J1R5"/>
<comment type="caution">
    <text evidence="2">The sequence shown here is derived from an EMBL/GenBank/DDBJ whole genome shotgun (WGS) entry which is preliminary data.</text>
</comment>
<organism evidence="2 3">
    <name type="scientific">Hansschlegelia plantiphila</name>
    <dbReference type="NCBI Taxonomy" id="374655"/>
    <lineage>
        <taxon>Bacteria</taxon>
        <taxon>Pseudomonadati</taxon>
        <taxon>Pseudomonadota</taxon>
        <taxon>Alphaproteobacteria</taxon>
        <taxon>Hyphomicrobiales</taxon>
        <taxon>Methylopilaceae</taxon>
        <taxon>Hansschlegelia</taxon>
    </lineage>
</organism>
<reference evidence="2" key="2">
    <citation type="submission" date="2023-01" db="EMBL/GenBank/DDBJ databases">
        <authorList>
            <person name="Sun Q."/>
            <person name="Evtushenko L."/>
        </authorList>
    </citation>
    <scope>NUCLEOTIDE SEQUENCE</scope>
    <source>
        <strain evidence="2">VKM B-2347</strain>
    </source>
</reference>
<feature type="transmembrane region" description="Helical" evidence="1">
    <location>
        <begin position="69"/>
        <end position="95"/>
    </location>
</feature>
<dbReference type="EMBL" id="BSFI01000007">
    <property type="protein sequence ID" value="GLK67804.1"/>
    <property type="molecule type" value="Genomic_DNA"/>
</dbReference>
<evidence type="ECO:0000256" key="1">
    <source>
        <dbReference type="SAM" id="Phobius"/>
    </source>
</evidence>
<feature type="transmembrane region" description="Helical" evidence="1">
    <location>
        <begin position="107"/>
        <end position="128"/>
    </location>
</feature>
<feature type="transmembrane region" description="Helical" evidence="1">
    <location>
        <begin position="7"/>
        <end position="28"/>
    </location>
</feature>
<name>A0A9W6J1R5_9HYPH</name>
<accession>A0A9W6J1R5</accession>
<keyword evidence="3" id="KW-1185">Reference proteome</keyword>
<evidence type="ECO:0000313" key="2">
    <source>
        <dbReference type="EMBL" id="GLK67804.1"/>
    </source>
</evidence>
<dbReference type="RefSeq" id="WP_271168053.1">
    <property type="nucleotide sequence ID" value="NZ_BSFI01000007.1"/>
</dbReference>
<keyword evidence="1" id="KW-1133">Transmembrane helix</keyword>
<sequence length="216" mass="22370">MVQGFSFRAGAALIVGAYVVIVGLLVLASGHDLWRPVGHYVPQVSWLMPETTTVRIAALRLAGEPGTAALYALVAAMSWGLISALAAGGFAWGTLNKGATLLGVDKAINYVTALVIFYAIAKSTEVGLHALQASGLPQGGISAMPGMWFATLIPSAAILARLAALLAHDAGSLIAVAIEADPDRLAALVSASEERRGPDSLEAKLARRMARRSKTA</sequence>
<gene>
    <name evidence="2" type="ORF">GCM10008179_14420</name>
</gene>